<sequence>MDKILKLYKKYYEVIAYLFWGVMCTLVSFGTYAVFIRLFRGMKNASFRMFGTEFAMNIFWATALSWLCAVSFAFVTNKIRVFRSPSWAPGVVFPELFKFFGARIVTGIVEIVGVPLLVSLGMNQVLFHTEGFLAKIVINVIVIILNYVFSKLFVFRGDKEDAKADGTAC</sequence>
<dbReference type="Proteomes" id="UP000005753">
    <property type="component" value="Chromosome"/>
</dbReference>
<evidence type="ECO:0000256" key="4">
    <source>
        <dbReference type="ARBA" id="ARBA00022989"/>
    </source>
</evidence>
<evidence type="ECO:0000256" key="5">
    <source>
        <dbReference type="ARBA" id="ARBA00023136"/>
    </source>
</evidence>
<dbReference type="AlphaFoldDB" id="I5ASQ6"/>
<dbReference type="PANTHER" id="PTHR38459:SF5">
    <property type="entry name" value="CELL WALL TEICHOIC ACID GLYCOSYLATION PROTEIN GTCA"/>
    <property type="match status" value="1"/>
</dbReference>
<dbReference type="eggNOG" id="COG2246">
    <property type="taxonomic scope" value="Bacteria"/>
</dbReference>
<evidence type="ECO:0000313" key="9">
    <source>
        <dbReference type="Proteomes" id="UP000005753"/>
    </source>
</evidence>
<keyword evidence="9" id="KW-1185">Reference proteome</keyword>
<evidence type="ECO:0000259" key="7">
    <source>
        <dbReference type="Pfam" id="PF04138"/>
    </source>
</evidence>
<dbReference type="GO" id="GO:0000271">
    <property type="term" value="P:polysaccharide biosynthetic process"/>
    <property type="evidence" value="ECO:0007669"/>
    <property type="project" value="InterPro"/>
</dbReference>
<feature type="transmembrane region" description="Helical" evidence="6">
    <location>
        <begin position="96"/>
        <end position="120"/>
    </location>
</feature>
<comment type="subcellular location">
    <subcellularLocation>
        <location evidence="1">Membrane</location>
        <topology evidence="1">Multi-pass membrane protein</topology>
    </subcellularLocation>
</comment>
<evidence type="ECO:0000256" key="1">
    <source>
        <dbReference type="ARBA" id="ARBA00004141"/>
    </source>
</evidence>
<feature type="domain" description="GtrA/DPMS transmembrane" evidence="7">
    <location>
        <begin position="17"/>
        <end position="155"/>
    </location>
</feature>
<reference evidence="8 9" key="2">
    <citation type="submission" date="2012-02" db="EMBL/GenBank/DDBJ databases">
        <title>Improved High-Quality Draft sequence of Eubacterium cellulosolvens 6.</title>
        <authorList>
            <consortium name="US DOE Joint Genome Institute"/>
            <person name="Lucas S."/>
            <person name="Han J."/>
            <person name="Lapidus A."/>
            <person name="Cheng J.-F."/>
            <person name="Goodwin L."/>
            <person name="Pitluck S."/>
            <person name="Peters L."/>
            <person name="Mikhailova N."/>
            <person name="Gu W."/>
            <person name="Detter J.C."/>
            <person name="Han C."/>
            <person name="Tapia R."/>
            <person name="Land M."/>
            <person name="Hauser L."/>
            <person name="Kyrpides N."/>
            <person name="Ivanova N."/>
            <person name="Pagani I."/>
            <person name="Johnson E."/>
            <person name="Mukhopadhyay B."/>
            <person name="Anderson I."/>
            <person name="Woyke T."/>
        </authorList>
    </citation>
    <scope>NUCLEOTIDE SEQUENCE [LARGE SCALE GENOMIC DNA]</scope>
    <source>
        <strain evidence="8 9">6</strain>
    </source>
</reference>
<keyword evidence="5 6" id="KW-0472">Membrane</keyword>
<dbReference type="OrthoDB" id="361483at2"/>
<gene>
    <name evidence="8" type="ORF">EubceDRAFT1_1004</name>
</gene>
<dbReference type="HOGENOM" id="CLU_083873_1_1_9"/>
<evidence type="ECO:0000256" key="2">
    <source>
        <dbReference type="ARBA" id="ARBA00009399"/>
    </source>
</evidence>
<name>I5ASQ6_EUBC6</name>
<evidence type="ECO:0000256" key="3">
    <source>
        <dbReference type="ARBA" id="ARBA00022692"/>
    </source>
</evidence>
<evidence type="ECO:0000256" key="6">
    <source>
        <dbReference type="SAM" id="Phobius"/>
    </source>
</evidence>
<dbReference type="EMBL" id="CM001487">
    <property type="protein sequence ID" value="EIM56829.1"/>
    <property type="molecule type" value="Genomic_DNA"/>
</dbReference>
<reference evidence="8 9" key="1">
    <citation type="submission" date="2010-08" db="EMBL/GenBank/DDBJ databases">
        <authorList>
            <consortium name="US DOE Joint Genome Institute (JGI-PGF)"/>
            <person name="Lucas S."/>
            <person name="Copeland A."/>
            <person name="Lapidus A."/>
            <person name="Cheng J.-F."/>
            <person name="Bruce D."/>
            <person name="Goodwin L."/>
            <person name="Pitluck S."/>
            <person name="Land M.L."/>
            <person name="Hauser L."/>
            <person name="Chang Y.-J."/>
            <person name="Anderson I.J."/>
            <person name="Johnson E."/>
            <person name="Mulhopadhyay B."/>
            <person name="Kyrpides N."/>
            <person name="Woyke T.J."/>
        </authorList>
    </citation>
    <scope>NUCLEOTIDE SEQUENCE [LARGE SCALE GENOMIC DNA]</scope>
    <source>
        <strain evidence="8 9">6</strain>
    </source>
</reference>
<feature type="transmembrane region" description="Helical" evidence="6">
    <location>
        <begin position="54"/>
        <end position="75"/>
    </location>
</feature>
<organism evidence="8 9">
    <name type="scientific">Eubacterium cellulosolvens (strain ATCC 43171 / JCM 9499 / 6)</name>
    <name type="common">Cillobacterium cellulosolvens</name>
    <dbReference type="NCBI Taxonomy" id="633697"/>
    <lineage>
        <taxon>Bacteria</taxon>
        <taxon>Bacillati</taxon>
        <taxon>Bacillota</taxon>
        <taxon>Clostridia</taxon>
        <taxon>Eubacteriales</taxon>
        <taxon>Eubacteriaceae</taxon>
        <taxon>Eubacterium</taxon>
    </lineage>
</organism>
<dbReference type="InterPro" id="IPR007267">
    <property type="entry name" value="GtrA_DPMS_TM"/>
</dbReference>
<dbReference type="GO" id="GO:0005886">
    <property type="term" value="C:plasma membrane"/>
    <property type="evidence" value="ECO:0007669"/>
    <property type="project" value="TreeGrafter"/>
</dbReference>
<protein>
    <submittedName>
        <fullName evidence="8">Putative membrane protein</fullName>
    </submittedName>
</protein>
<dbReference type="STRING" id="633697.EubceDRAFT1_1004"/>
<comment type="similarity">
    <text evidence="2">Belongs to the GtrA family.</text>
</comment>
<dbReference type="Pfam" id="PF04138">
    <property type="entry name" value="GtrA_DPMS_TM"/>
    <property type="match status" value="1"/>
</dbReference>
<evidence type="ECO:0000313" key="8">
    <source>
        <dbReference type="EMBL" id="EIM56829.1"/>
    </source>
</evidence>
<keyword evidence="3 6" id="KW-0812">Transmembrane</keyword>
<dbReference type="PANTHER" id="PTHR38459">
    <property type="entry name" value="PROPHAGE BACTOPRENOL-LINKED GLUCOSE TRANSLOCASE HOMOLOG"/>
    <property type="match status" value="1"/>
</dbReference>
<feature type="transmembrane region" description="Helical" evidence="6">
    <location>
        <begin position="12"/>
        <end position="34"/>
    </location>
</feature>
<feature type="transmembrane region" description="Helical" evidence="6">
    <location>
        <begin position="132"/>
        <end position="149"/>
    </location>
</feature>
<dbReference type="InterPro" id="IPR051401">
    <property type="entry name" value="GtrA_CellWall_Glycosyl"/>
</dbReference>
<proteinExistence type="inferred from homology"/>
<keyword evidence="4 6" id="KW-1133">Transmembrane helix</keyword>
<accession>I5ASQ6</accession>